<organism evidence="1">
    <name type="scientific">marine metagenome</name>
    <dbReference type="NCBI Taxonomy" id="408172"/>
    <lineage>
        <taxon>unclassified sequences</taxon>
        <taxon>metagenomes</taxon>
        <taxon>ecological metagenomes</taxon>
    </lineage>
</organism>
<sequence>MNFNRSPNFEEIELSQSIVKQGDSSPSATSCSTPMNSYTLISFAKGVTQKPH</sequence>
<dbReference type="AlphaFoldDB" id="A0A381X332"/>
<reference evidence="1" key="1">
    <citation type="submission" date="2018-05" db="EMBL/GenBank/DDBJ databases">
        <authorList>
            <person name="Lanie J.A."/>
            <person name="Ng W.-L."/>
            <person name="Kazmierczak K.M."/>
            <person name="Andrzejewski T.M."/>
            <person name="Davidsen T.M."/>
            <person name="Wayne K.J."/>
            <person name="Tettelin H."/>
            <person name="Glass J.I."/>
            <person name="Rusch D."/>
            <person name="Podicherti R."/>
            <person name="Tsui H.-C.T."/>
            <person name="Winkler M.E."/>
        </authorList>
    </citation>
    <scope>NUCLEOTIDE SEQUENCE</scope>
</reference>
<proteinExistence type="predicted"/>
<dbReference type="EMBL" id="UINC01013718">
    <property type="protein sequence ID" value="SVA59070.1"/>
    <property type="molecule type" value="Genomic_DNA"/>
</dbReference>
<name>A0A381X332_9ZZZZ</name>
<gene>
    <name evidence="1" type="ORF">METZ01_LOCUS111924</name>
</gene>
<accession>A0A381X332</accession>
<evidence type="ECO:0000313" key="1">
    <source>
        <dbReference type="EMBL" id="SVA59070.1"/>
    </source>
</evidence>
<protein>
    <submittedName>
        <fullName evidence="1">Uncharacterized protein</fullName>
    </submittedName>
</protein>